<dbReference type="Proteomes" id="UP000193804">
    <property type="component" value="Unassembled WGS sequence"/>
</dbReference>
<dbReference type="SUPFAM" id="SSF50891">
    <property type="entry name" value="Cyclophilin-like"/>
    <property type="match status" value="1"/>
</dbReference>
<evidence type="ECO:0000313" key="6">
    <source>
        <dbReference type="EMBL" id="SMG21453.1"/>
    </source>
</evidence>
<dbReference type="PANTHER" id="PTHR45625">
    <property type="entry name" value="PEPTIDYL-PROLYL CIS-TRANS ISOMERASE-RELATED"/>
    <property type="match status" value="1"/>
</dbReference>
<feature type="chain" id="PRO_5011833655" description="Peptidyl-prolyl cis-trans isomerase" evidence="4">
    <location>
        <begin position="25"/>
        <end position="291"/>
    </location>
</feature>
<accession>A0A1X7J2L6</accession>
<dbReference type="InterPro" id="IPR020892">
    <property type="entry name" value="Cyclophilin-type_PPIase_CS"/>
</dbReference>
<dbReference type="EC" id="5.2.1.8" evidence="4"/>
<evidence type="ECO:0000313" key="7">
    <source>
        <dbReference type="Proteomes" id="UP000193804"/>
    </source>
</evidence>
<organism evidence="6 7">
    <name type="scientific">Marivirga sericea</name>
    <dbReference type="NCBI Taxonomy" id="1028"/>
    <lineage>
        <taxon>Bacteria</taxon>
        <taxon>Pseudomonadati</taxon>
        <taxon>Bacteroidota</taxon>
        <taxon>Cytophagia</taxon>
        <taxon>Cytophagales</taxon>
        <taxon>Marivirgaceae</taxon>
        <taxon>Marivirga</taxon>
    </lineage>
</organism>
<feature type="domain" description="PPIase cyclophilin-type" evidence="5">
    <location>
        <begin position="26"/>
        <end position="267"/>
    </location>
</feature>
<evidence type="ECO:0000259" key="5">
    <source>
        <dbReference type="PROSITE" id="PS50072"/>
    </source>
</evidence>
<dbReference type="PRINTS" id="PR00153">
    <property type="entry name" value="CSAPPISMRASE"/>
</dbReference>
<dbReference type="EMBL" id="FXAW01000002">
    <property type="protein sequence ID" value="SMG21453.1"/>
    <property type="molecule type" value="Genomic_DNA"/>
</dbReference>
<dbReference type="Gene3D" id="2.40.100.10">
    <property type="entry name" value="Cyclophilin-like"/>
    <property type="match status" value="1"/>
</dbReference>
<dbReference type="PROSITE" id="PS50072">
    <property type="entry name" value="CSA_PPIASE_2"/>
    <property type="match status" value="1"/>
</dbReference>
<dbReference type="GO" id="GO:0003755">
    <property type="term" value="F:peptidyl-prolyl cis-trans isomerase activity"/>
    <property type="evidence" value="ECO:0007669"/>
    <property type="project" value="UniProtKB-UniRule"/>
</dbReference>
<dbReference type="PANTHER" id="PTHR45625:SF4">
    <property type="entry name" value="PEPTIDYLPROLYL ISOMERASE DOMAIN AND WD REPEAT-CONTAINING PROTEIN 1"/>
    <property type="match status" value="1"/>
</dbReference>
<evidence type="ECO:0000256" key="3">
    <source>
        <dbReference type="ARBA" id="ARBA00023235"/>
    </source>
</evidence>
<proteinExistence type="inferred from homology"/>
<evidence type="ECO:0000256" key="4">
    <source>
        <dbReference type="RuleBase" id="RU363019"/>
    </source>
</evidence>
<keyword evidence="7" id="KW-1185">Reference proteome</keyword>
<comment type="function">
    <text evidence="4">PPIases accelerate the folding of proteins. It catalyzes the cis-trans isomerization of proline imidic peptide bonds in oligopeptides.</text>
</comment>
<dbReference type="RefSeq" id="WP_085516160.1">
    <property type="nucleotide sequence ID" value="NZ_FXAW01000002.1"/>
</dbReference>
<dbReference type="AlphaFoldDB" id="A0A1X7J2L6"/>
<keyword evidence="3 4" id="KW-0413">Isomerase</keyword>
<keyword evidence="4" id="KW-0732">Signal</keyword>
<dbReference type="InterPro" id="IPR029000">
    <property type="entry name" value="Cyclophilin-like_dom_sf"/>
</dbReference>
<dbReference type="GO" id="GO:0006457">
    <property type="term" value="P:protein folding"/>
    <property type="evidence" value="ECO:0007669"/>
    <property type="project" value="InterPro"/>
</dbReference>
<dbReference type="STRING" id="1028.SAMN05661096_01189"/>
<gene>
    <name evidence="6" type="ORF">SAMN05661096_01189</name>
</gene>
<name>A0A1X7J2L6_9BACT</name>
<protein>
    <recommendedName>
        <fullName evidence="4">Peptidyl-prolyl cis-trans isomerase</fullName>
        <shortName evidence="4">PPIase</shortName>
        <ecNumber evidence="4">5.2.1.8</ecNumber>
    </recommendedName>
</protein>
<dbReference type="InterPro" id="IPR044666">
    <property type="entry name" value="Cyclophilin_A-like"/>
</dbReference>
<dbReference type="PROSITE" id="PS00170">
    <property type="entry name" value="CSA_PPIASE_1"/>
    <property type="match status" value="1"/>
</dbReference>
<comment type="similarity">
    <text evidence="1 4">Belongs to the cyclophilin-type PPIase family.</text>
</comment>
<sequence>MINKSTLILAASLLVILASCQTSKDSVVVFHTQYGDMTAILYEETPKHKANFLELVESGKYDSTIFHRVIENFMVQGGDVNQKEGLEEEDKVNYTIDAEIHPDFWHVKGSLAAARQGDNVNPERKSSGSQFYIIHGQKFEKTDLLQMAEGRVYQQKQMKLRECLGMKKYANLRNEVIEMQKAKDMEGLQNFMETTADSIVEKEFGKLEVYEFSEAQIEDYKNIGGAPHLDGEYTVFGRVVEGLNVVDSIATVRTAGADKPVKDIFLTAEIEKMSKKKITEQYGYEYPQEEK</sequence>
<keyword evidence="2 4" id="KW-0697">Rotamase</keyword>
<feature type="signal peptide" evidence="4">
    <location>
        <begin position="1"/>
        <end position="24"/>
    </location>
</feature>
<dbReference type="Pfam" id="PF00160">
    <property type="entry name" value="Pro_isomerase"/>
    <property type="match status" value="2"/>
</dbReference>
<evidence type="ECO:0000256" key="2">
    <source>
        <dbReference type="ARBA" id="ARBA00023110"/>
    </source>
</evidence>
<reference evidence="7" key="1">
    <citation type="submission" date="2017-04" db="EMBL/GenBank/DDBJ databases">
        <authorList>
            <person name="Varghese N."/>
            <person name="Submissions S."/>
        </authorList>
    </citation>
    <scope>NUCLEOTIDE SEQUENCE [LARGE SCALE GENOMIC DNA]</scope>
    <source>
        <strain evidence="7">DSM 4125</strain>
    </source>
</reference>
<evidence type="ECO:0000256" key="1">
    <source>
        <dbReference type="ARBA" id="ARBA00007365"/>
    </source>
</evidence>
<comment type="catalytic activity">
    <reaction evidence="4">
        <text>[protein]-peptidylproline (omega=180) = [protein]-peptidylproline (omega=0)</text>
        <dbReference type="Rhea" id="RHEA:16237"/>
        <dbReference type="Rhea" id="RHEA-COMP:10747"/>
        <dbReference type="Rhea" id="RHEA-COMP:10748"/>
        <dbReference type="ChEBI" id="CHEBI:83833"/>
        <dbReference type="ChEBI" id="CHEBI:83834"/>
        <dbReference type="EC" id="5.2.1.8"/>
    </reaction>
</comment>
<dbReference type="PROSITE" id="PS51257">
    <property type="entry name" value="PROKAR_LIPOPROTEIN"/>
    <property type="match status" value="1"/>
</dbReference>
<dbReference type="InterPro" id="IPR002130">
    <property type="entry name" value="Cyclophilin-type_PPIase_dom"/>
</dbReference>
<dbReference type="CDD" id="cd00317">
    <property type="entry name" value="cyclophilin"/>
    <property type="match status" value="1"/>
</dbReference>
<dbReference type="OrthoDB" id="9807797at2"/>